<dbReference type="InterPro" id="IPR045063">
    <property type="entry name" value="Dynamin_N"/>
</dbReference>
<dbReference type="Gene3D" id="3.40.50.300">
    <property type="entry name" value="P-loop containing nucleotide triphosphate hydrolases"/>
    <property type="match status" value="1"/>
</dbReference>
<dbReference type="GeneID" id="17356906"/>
<reference evidence="7 8" key="1">
    <citation type="journal article" date="2010" name="Plant Cell">
        <title>The Chlorella variabilis NC64A genome reveals adaptation to photosymbiosis, coevolution with viruses, and cryptic sex.</title>
        <authorList>
            <person name="Blanc G."/>
            <person name="Duncan G."/>
            <person name="Agarkova I."/>
            <person name="Borodovsky M."/>
            <person name="Gurnon J."/>
            <person name="Kuo A."/>
            <person name="Lindquist E."/>
            <person name="Lucas S."/>
            <person name="Pangilinan J."/>
            <person name="Polle J."/>
            <person name="Salamov A."/>
            <person name="Terry A."/>
            <person name="Yamada T."/>
            <person name="Dunigan D.D."/>
            <person name="Grigoriev I.V."/>
            <person name="Claverie J.M."/>
            <person name="Van Etten J.L."/>
        </authorList>
    </citation>
    <scope>NUCLEOTIDE SEQUENCE [LARGE SCALE GENOMIC DNA]</scope>
    <source>
        <strain evidence="7 8">NC64A</strain>
    </source>
</reference>
<dbReference type="InParanoid" id="E1Z9L2"/>
<dbReference type="EMBL" id="GL433839">
    <property type="protein sequence ID" value="EFN57538.1"/>
    <property type="molecule type" value="Genomic_DNA"/>
</dbReference>
<evidence type="ECO:0000256" key="5">
    <source>
        <dbReference type="ARBA" id="ARBA00023136"/>
    </source>
</evidence>
<dbReference type="GO" id="GO:0005525">
    <property type="term" value="F:GTP binding"/>
    <property type="evidence" value="ECO:0007669"/>
    <property type="project" value="UniProtKB-KW"/>
</dbReference>
<keyword evidence="5" id="KW-0472">Membrane</keyword>
<dbReference type="GO" id="GO:0005741">
    <property type="term" value="C:mitochondrial outer membrane"/>
    <property type="evidence" value="ECO:0007669"/>
    <property type="project" value="TreeGrafter"/>
</dbReference>
<dbReference type="PANTHER" id="PTHR10465:SF0">
    <property type="entry name" value="SARCALUMENIN"/>
    <property type="match status" value="1"/>
</dbReference>
<evidence type="ECO:0000256" key="3">
    <source>
        <dbReference type="ARBA" id="ARBA00022801"/>
    </source>
</evidence>
<dbReference type="eggNOG" id="ENOG502SJID">
    <property type="taxonomic scope" value="Eukaryota"/>
</dbReference>
<dbReference type="Pfam" id="PF00350">
    <property type="entry name" value="Dynamin_N"/>
    <property type="match status" value="1"/>
</dbReference>
<keyword evidence="8" id="KW-1185">Reference proteome</keyword>
<dbReference type="AlphaFoldDB" id="E1Z9L2"/>
<keyword evidence="3" id="KW-0378">Hydrolase</keyword>
<keyword evidence="4" id="KW-0342">GTP-binding</keyword>
<dbReference type="SUPFAM" id="SSF52540">
    <property type="entry name" value="P-loop containing nucleoside triphosphate hydrolases"/>
    <property type="match status" value="1"/>
</dbReference>
<evidence type="ECO:0000256" key="2">
    <source>
        <dbReference type="ARBA" id="ARBA00022741"/>
    </source>
</evidence>
<dbReference type="PANTHER" id="PTHR10465">
    <property type="entry name" value="TRANSMEMBRANE GTPASE FZO1"/>
    <property type="match status" value="1"/>
</dbReference>
<evidence type="ECO:0000256" key="1">
    <source>
        <dbReference type="ARBA" id="ARBA00004370"/>
    </source>
</evidence>
<dbReference type="GO" id="GO:0003924">
    <property type="term" value="F:GTPase activity"/>
    <property type="evidence" value="ECO:0007669"/>
    <property type="project" value="InterPro"/>
</dbReference>
<feature type="domain" description="Dynamin N-terminal" evidence="6">
    <location>
        <begin position="65"/>
        <end position="243"/>
    </location>
</feature>
<dbReference type="KEGG" id="cvr:CHLNCDRAFT_143157"/>
<organism evidence="8">
    <name type="scientific">Chlorella variabilis</name>
    <name type="common">Green alga</name>
    <dbReference type="NCBI Taxonomy" id="554065"/>
    <lineage>
        <taxon>Eukaryota</taxon>
        <taxon>Viridiplantae</taxon>
        <taxon>Chlorophyta</taxon>
        <taxon>core chlorophytes</taxon>
        <taxon>Trebouxiophyceae</taxon>
        <taxon>Chlorellales</taxon>
        <taxon>Chlorellaceae</taxon>
        <taxon>Chlorella clade</taxon>
        <taxon>Chlorella</taxon>
    </lineage>
</organism>
<evidence type="ECO:0000313" key="8">
    <source>
        <dbReference type="Proteomes" id="UP000008141"/>
    </source>
</evidence>
<protein>
    <recommendedName>
        <fullName evidence="6">Dynamin N-terminal domain-containing protein</fullName>
    </recommendedName>
</protein>
<dbReference type="InterPro" id="IPR027094">
    <property type="entry name" value="Mitofusin_fam"/>
</dbReference>
<name>E1Z9L2_CHLVA</name>
<comment type="subcellular location">
    <subcellularLocation>
        <location evidence="1">Membrane</location>
    </subcellularLocation>
</comment>
<dbReference type="GO" id="GO:0051646">
    <property type="term" value="P:mitochondrion localization"/>
    <property type="evidence" value="ECO:0007669"/>
    <property type="project" value="TreeGrafter"/>
</dbReference>
<gene>
    <name evidence="7" type="ORF">CHLNCDRAFT_143157</name>
</gene>
<dbReference type="OrthoDB" id="9984778at2759"/>
<proteinExistence type="predicted"/>
<evidence type="ECO:0000259" key="6">
    <source>
        <dbReference type="Pfam" id="PF00350"/>
    </source>
</evidence>
<dbReference type="Proteomes" id="UP000008141">
    <property type="component" value="Unassembled WGS sequence"/>
</dbReference>
<keyword evidence="2" id="KW-0547">Nucleotide-binding</keyword>
<dbReference type="RefSeq" id="XP_005849640.1">
    <property type="nucleotide sequence ID" value="XM_005849578.1"/>
</dbReference>
<evidence type="ECO:0000256" key="4">
    <source>
        <dbReference type="ARBA" id="ARBA00023134"/>
    </source>
</evidence>
<accession>E1Z9L2</accession>
<evidence type="ECO:0000313" key="7">
    <source>
        <dbReference type="EMBL" id="EFN57538.1"/>
    </source>
</evidence>
<dbReference type="GO" id="GO:0008053">
    <property type="term" value="P:mitochondrial fusion"/>
    <property type="evidence" value="ECO:0007669"/>
    <property type="project" value="TreeGrafter"/>
</dbReference>
<sequence>MACLTEEVAAVLQQTGDVLSSLVEGSHGSASQNTDLALPSLFRAFQGIRERAAEDQCTLAVLALAKSGKSTLVNAVLGSAVLPSNNVPETARICAIQHTPTAPGPRLAYQTPDGQTVQVEGAGGIREHLRQLNAMGRDGRQGMVADEQPLSIAMPIAALAATPADALSSRITILDTPGPNEAGEDHLRFKVERLMEGVDAVLYILDWSKLKTNEETAMLQRLHELNPGVVRRLCHRCFFVVNKLDLAESSEGMGGEETREYVAALVTSQLNVFLVSARDALRSRLALRPAAAADDLDAFRKVAFGKHWGRVTDPETIRETAVEMLEASGLPELETRVLGFLGRRAALLHLVAVLDDVERLLAQVHNLASASVASLHQGVAALSATVGSLQGRLAATLAQFDDVRREVQELEGLVVDEVRERMGRLRHRLVDQIHQGGGR</sequence>
<dbReference type="InterPro" id="IPR027417">
    <property type="entry name" value="P-loop_NTPase"/>
</dbReference>